<dbReference type="AlphaFoldDB" id="A0A1I6ZVK0"/>
<feature type="transmembrane region" description="Helical" evidence="6">
    <location>
        <begin position="814"/>
        <end position="838"/>
    </location>
</feature>
<feature type="transmembrane region" description="Helical" evidence="6">
    <location>
        <begin position="12"/>
        <end position="31"/>
    </location>
</feature>
<dbReference type="PRINTS" id="PR00702">
    <property type="entry name" value="ACRIFLAVINRP"/>
</dbReference>
<keyword evidence="9" id="KW-1185">Reference proteome</keyword>
<dbReference type="GO" id="GO:0022857">
    <property type="term" value="F:transmembrane transporter activity"/>
    <property type="evidence" value="ECO:0007669"/>
    <property type="project" value="InterPro"/>
</dbReference>
<evidence type="ECO:0000313" key="8">
    <source>
        <dbReference type="EMBL" id="SFT66750.1"/>
    </source>
</evidence>
<organism evidence="8 9">
    <name type="scientific">Lishizhenia tianjinensis</name>
    <dbReference type="NCBI Taxonomy" id="477690"/>
    <lineage>
        <taxon>Bacteria</taxon>
        <taxon>Pseudomonadati</taxon>
        <taxon>Bacteroidota</taxon>
        <taxon>Flavobacteriia</taxon>
        <taxon>Flavobacteriales</taxon>
        <taxon>Crocinitomicaceae</taxon>
        <taxon>Lishizhenia</taxon>
    </lineage>
</organism>
<dbReference type="PANTHER" id="PTHR33406:SF12">
    <property type="entry name" value="BLR2997 PROTEIN"/>
    <property type="match status" value="1"/>
</dbReference>
<dbReference type="RefSeq" id="WP_090248164.1">
    <property type="nucleotide sequence ID" value="NZ_FPAS01000002.1"/>
</dbReference>
<proteinExistence type="predicted"/>
<protein>
    <recommendedName>
        <fullName evidence="7">SSD domain-containing protein</fullName>
    </recommendedName>
</protein>
<dbReference type="InterPro" id="IPR050545">
    <property type="entry name" value="Mycobact_MmpL"/>
</dbReference>
<feature type="transmembrane region" description="Helical" evidence="6">
    <location>
        <begin position="405"/>
        <end position="423"/>
    </location>
</feature>
<feature type="transmembrane region" description="Helical" evidence="6">
    <location>
        <begin position="687"/>
        <end position="706"/>
    </location>
</feature>
<feature type="domain" description="SSD" evidence="7">
    <location>
        <begin position="711"/>
        <end position="839"/>
    </location>
</feature>
<evidence type="ECO:0000256" key="2">
    <source>
        <dbReference type="ARBA" id="ARBA00022475"/>
    </source>
</evidence>
<evidence type="ECO:0000256" key="4">
    <source>
        <dbReference type="ARBA" id="ARBA00022989"/>
    </source>
</evidence>
<sequence>MWFKLSQLILRNRFLILSILFVITAVMGYFATTSLKLDNKYGNMLPKESPAQSTYLKFKEMFGEDGGTLVVAIKTDSLYTEKNFKLWKQLGDKIAAVDGIESVLSEASLFTLENNTEAQKFEAHKIFTDTTYQEKSIEEIKEEIRSNPLYDDLLYTKDGHVSLMMIGVSEAFLANPKKSDVVVHVEEMAEELTPVFGKIHFAGLPHIRVIIAKRVMSEMYIFIGLAIAVTSLLLFIFFKSFRVVMFCNLVVFTAVIWSLGLIGMLGFKLSIMMALIPPLMIVIGIPNCIFLLTKFHREVSLHGNKTKALSRVIQKIGNATFLTNLTTALGFSTFIFTNSEKLIEFGTIASVNILLVFVLSITIIPIVFSLAKMPKNRHLSHLDRDFTKGLMTKLAHIVSSRRTKAYWVTGIVVALCVFGMTRIEATGNLTGDLPSNDPILLDVNFLQNSFGGAIPFEVMVDYKNEGRLLKSSTMKKVEEVQEVFAKDSLFSKSLSYIDAIKVINMAYYGNNPSQYKIINSRDKRRLKSYMDSMNLSQSANSNISLSELVDTSRTTLRIRMQVRDLGSYEIADKVDSIRKKVDLILNPERAEFERLYAAYETGNTAVLDTLILENSAIYNGVTANLSKGNDELQYAFDMNPEKVKEYYDKVEMKTALRAAIDEEYFDIDFTGTSVVAAEGTQYLVKNLLTSLLIAILIIAVLMSLLFRSWKMVVISLVPNFIPLLTTAGIMGFFQIPVKPSTILVFSIAFGISVDDTIHFLAKYRMELKTNKWDLKLCVMNALKETGVSMFYTSIVLFFGFSMFALSQFGGTQALGLLVSLTLLIAMITNLTVLPSLLLTLEKRVSTKAFEEPYIQIYDEETDIDLDELEVDRTTAIDYDPSKELDRT</sequence>
<dbReference type="Gene3D" id="1.20.1640.10">
    <property type="entry name" value="Multidrug efflux transporter AcrB transmembrane domain"/>
    <property type="match status" value="2"/>
</dbReference>
<evidence type="ECO:0000256" key="3">
    <source>
        <dbReference type="ARBA" id="ARBA00022692"/>
    </source>
</evidence>
<evidence type="ECO:0000313" key="9">
    <source>
        <dbReference type="Proteomes" id="UP000236454"/>
    </source>
</evidence>
<evidence type="ECO:0000256" key="1">
    <source>
        <dbReference type="ARBA" id="ARBA00004651"/>
    </source>
</evidence>
<name>A0A1I6ZVK0_9FLAO</name>
<reference evidence="8 9" key="1">
    <citation type="submission" date="2016-10" db="EMBL/GenBank/DDBJ databases">
        <authorList>
            <person name="de Groot N.N."/>
        </authorList>
    </citation>
    <scope>NUCLEOTIDE SEQUENCE [LARGE SCALE GENOMIC DNA]</scope>
    <source>
        <strain evidence="8 9">CGMCC 1.7005</strain>
    </source>
</reference>
<dbReference type="Proteomes" id="UP000236454">
    <property type="component" value="Unassembled WGS sequence"/>
</dbReference>
<evidence type="ECO:0000259" key="7">
    <source>
        <dbReference type="PROSITE" id="PS50156"/>
    </source>
</evidence>
<feature type="domain" description="SSD" evidence="7">
    <location>
        <begin position="249"/>
        <end position="370"/>
    </location>
</feature>
<keyword evidence="4 6" id="KW-1133">Transmembrane helix</keyword>
<evidence type="ECO:0000256" key="5">
    <source>
        <dbReference type="ARBA" id="ARBA00023136"/>
    </source>
</evidence>
<feature type="transmembrane region" description="Helical" evidence="6">
    <location>
        <begin position="713"/>
        <end position="735"/>
    </location>
</feature>
<dbReference type="InterPro" id="IPR000731">
    <property type="entry name" value="SSD"/>
</dbReference>
<dbReference type="GO" id="GO:0005886">
    <property type="term" value="C:plasma membrane"/>
    <property type="evidence" value="ECO:0007669"/>
    <property type="project" value="UniProtKB-SubCell"/>
</dbReference>
<feature type="transmembrane region" description="Helical" evidence="6">
    <location>
        <begin position="245"/>
        <end position="265"/>
    </location>
</feature>
<keyword evidence="3 6" id="KW-0812">Transmembrane</keyword>
<feature type="transmembrane region" description="Helical" evidence="6">
    <location>
        <begin position="271"/>
        <end position="295"/>
    </location>
</feature>
<feature type="transmembrane region" description="Helical" evidence="6">
    <location>
        <begin position="219"/>
        <end position="238"/>
    </location>
</feature>
<dbReference type="PROSITE" id="PS50156">
    <property type="entry name" value="SSD"/>
    <property type="match status" value="2"/>
</dbReference>
<dbReference type="STRING" id="477690.SAMN05216474_1656"/>
<evidence type="ECO:0000256" key="6">
    <source>
        <dbReference type="SAM" id="Phobius"/>
    </source>
</evidence>
<gene>
    <name evidence="8" type="ORF">SAMN05216474_1656</name>
</gene>
<keyword evidence="2" id="KW-1003">Cell membrane</keyword>
<feature type="transmembrane region" description="Helical" evidence="6">
    <location>
        <begin position="316"/>
        <end position="336"/>
    </location>
</feature>
<feature type="transmembrane region" description="Helical" evidence="6">
    <location>
        <begin position="348"/>
        <end position="371"/>
    </location>
</feature>
<dbReference type="InterPro" id="IPR001036">
    <property type="entry name" value="Acrflvin-R"/>
</dbReference>
<keyword evidence="5 6" id="KW-0472">Membrane</keyword>
<dbReference type="SUPFAM" id="SSF82866">
    <property type="entry name" value="Multidrug efflux transporter AcrB transmembrane domain"/>
    <property type="match status" value="2"/>
</dbReference>
<comment type="subcellular location">
    <subcellularLocation>
        <location evidence="1">Cell membrane</location>
        <topology evidence="1">Multi-pass membrane protein</topology>
    </subcellularLocation>
</comment>
<feature type="transmembrane region" description="Helical" evidence="6">
    <location>
        <begin position="789"/>
        <end position="808"/>
    </location>
</feature>
<dbReference type="InterPro" id="IPR004869">
    <property type="entry name" value="MMPL_dom"/>
</dbReference>
<accession>A0A1I6ZVK0</accession>
<dbReference type="PANTHER" id="PTHR33406">
    <property type="entry name" value="MEMBRANE PROTEIN MJ1562-RELATED"/>
    <property type="match status" value="1"/>
</dbReference>
<dbReference type="Pfam" id="PF03176">
    <property type="entry name" value="MMPL"/>
    <property type="match status" value="2"/>
</dbReference>
<feature type="transmembrane region" description="Helical" evidence="6">
    <location>
        <begin position="741"/>
        <end position="761"/>
    </location>
</feature>
<dbReference type="EMBL" id="FPAS01000002">
    <property type="protein sequence ID" value="SFT66750.1"/>
    <property type="molecule type" value="Genomic_DNA"/>
</dbReference>